<dbReference type="Pfam" id="PF13510">
    <property type="entry name" value="Fer2_4"/>
    <property type="match status" value="1"/>
</dbReference>
<evidence type="ECO:0000256" key="1">
    <source>
        <dbReference type="ARBA" id="ARBA00022485"/>
    </source>
</evidence>
<dbReference type="PROSITE" id="PS51085">
    <property type="entry name" value="2FE2S_FER_2"/>
    <property type="match status" value="1"/>
</dbReference>
<dbReference type="GO" id="GO:0046872">
    <property type="term" value="F:metal ion binding"/>
    <property type="evidence" value="ECO:0007669"/>
    <property type="project" value="UniProtKB-KW"/>
</dbReference>
<dbReference type="PANTHER" id="PTHR24960:SF84">
    <property type="entry name" value="HYDROGENASE SUBUNIT"/>
    <property type="match status" value="1"/>
</dbReference>
<dbReference type="InterPro" id="IPR036010">
    <property type="entry name" value="2Fe-2S_ferredoxin-like_sf"/>
</dbReference>
<dbReference type="InterPro" id="IPR050157">
    <property type="entry name" value="PSI_iron-sulfur_center"/>
</dbReference>
<dbReference type="InterPro" id="IPR017900">
    <property type="entry name" value="4Fe4S_Fe_S_CS"/>
</dbReference>
<evidence type="ECO:0000256" key="3">
    <source>
        <dbReference type="ARBA" id="ARBA00023004"/>
    </source>
</evidence>
<feature type="domain" description="2Fe-2S ferredoxin-type" evidence="5">
    <location>
        <begin position="1"/>
        <end position="80"/>
    </location>
</feature>
<evidence type="ECO:0000313" key="7">
    <source>
        <dbReference type="EMBL" id="TET44017.1"/>
    </source>
</evidence>
<dbReference type="InterPro" id="IPR017896">
    <property type="entry name" value="4Fe4S_Fe-S-bd"/>
</dbReference>
<evidence type="ECO:0000313" key="8">
    <source>
        <dbReference type="Proteomes" id="UP000315525"/>
    </source>
</evidence>
<comment type="caution">
    <text evidence="7">The sequence shown here is derived from an EMBL/GenBank/DDBJ whole genome shotgun (WGS) entry which is preliminary data.</text>
</comment>
<dbReference type="PROSITE" id="PS00198">
    <property type="entry name" value="4FE4S_FER_1"/>
    <property type="match status" value="2"/>
</dbReference>
<feature type="domain" description="4Fe-4S ferredoxin-type" evidence="6">
    <location>
        <begin position="114"/>
        <end position="143"/>
    </location>
</feature>
<keyword evidence="1" id="KW-0004">4Fe-4S</keyword>
<dbReference type="Pfam" id="PF12838">
    <property type="entry name" value="Fer4_7"/>
    <property type="match status" value="1"/>
</dbReference>
<dbReference type="GO" id="GO:0016020">
    <property type="term" value="C:membrane"/>
    <property type="evidence" value="ECO:0007669"/>
    <property type="project" value="InterPro"/>
</dbReference>
<gene>
    <name evidence="7" type="ORF">E3J62_11675</name>
</gene>
<feature type="domain" description="4Fe-4S ferredoxin-type" evidence="6">
    <location>
        <begin position="155"/>
        <end position="186"/>
    </location>
</feature>
<dbReference type="Proteomes" id="UP000315525">
    <property type="component" value="Unassembled WGS sequence"/>
</dbReference>
<dbReference type="Gene3D" id="3.10.20.740">
    <property type="match status" value="1"/>
</dbReference>
<protein>
    <recommendedName>
        <fullName evidence="9">2Fe-2S iron-sulfur cluster binding domain-containing protein</fullName>
    </recommendedName>
</protein>
<evidence type="ECO:0000259" key="6">
    <source>
        <dbReference type="PROSITE" id="PS51379"/>
    </source>
</evidence>
<name>A0A523UNB4_UNCT6</name>
<organism evidence="7 8">
    <name type="scientific">candidate division TA06 bacterium</name>
    <dbReference type="NCBI Taxonomy" id="2250710"/>
    <lineage>
        <taxon>Bacteria</taxon>
        <taxon>Bacteria division TA06</taxon>
    </lineage>
</organism>
<dbReference type="AlphaFoldDB" id="A0A523UNB4"/>
<dbReference type="EMBL" id="SOJN01000142">
    <property type="protein sequence ID" value="TET44017.1"/>
    <property type="molecule type" value="Genomic_DNA"/>
</dbReference>
<evidence type="ECO:0008006" key="9">
    <source>
        <dbReference type="Google" id="ProtNLM"/>
    </source>
</evidence>
<dbReference type="InterPro" id="IPR000283">
    <property type="entry name" value="NADH_UbQ_OxRdtase_75kDa_su_CS"/>
</dbReference>
<dbReference type="CDD" id="cd00207">
    <property type="entry name" value="fer2"/>
    <property type="match status" value="1"/>
</dbReference>
<dbReference type="PROSITE" id="PS00641">
    <property type="entry name" value="COMPLEX1_75K_1"/>
    <property type="match status" value="1"/>
</dbReference>
<keyword evidence="4" id="KW-0411">Iron-sulfur</keyword>
<dbReference type="PROSITE" id="PS51379">
    <property type="entry name" value="4FE4S_FER_2"/>
    <property type="match status" value="2"/>
</dbReference>
<dbReference type="SUPFAM" id="SSF54292">
    <property type="entry name" value="2Fe-2S ferredoxin-like"/>
    <property type="match status" value="1"/>
</dbReference>
<dbReference type="SUPFAM" id="SSF54862">
    <property type="entry name" value="4Fe-4S ferredoxins"/>
    <property type="match status" value="1"/>
</dbReference>
<proteinExistence type="predicted"/>
<reference evidence="7 8" key="1">
    <citation type="submission" date="2019-03" db="EMBL/GenBank/DDBJ databases">
        <title>Metabolic potential of uncultured bacteria and archaea associated with petroleum seepage in deep-sea sediments.</title>
        <authorList>
            <person name="Dong X."/>
            <person name="Hubert C."/>
        </authorList>
    </citation>
    <scope>NUCLEOTIDE SEQUENCE [LARGE SCALE GENOMIC DNA]</scope>
    <source>
        <strain evidence="7">E44_bin18</strain>
    </source>
</reference>
<dbReference type="PANTHER" id="PTHR24960">
    <property type="entry name" value="PHOTOSYSTEM I IRON-SULFUR CENTER-RELATED"/>
    <property type="match status" value="1"/>
</dbReference>
<accession>A0A523UNB4</accession>
<dbReference type="GO" id="GO:0042773">
    <property type="term" value="P:ATP synthesis coupled electron transport"/>
    <property type="evidence" value="ECO:0007669"/>
    <property type="project" value="InterPro"/>
</dbReference>
<dbReference type="InterPro" id="IPR001041">
    <property type="entry name" value="2Fe-2S_ferredoxin-type"/>
</dbReference>
<evidence type="ECO:0000256" key="2">
    <source>
        <dbReference type="ARBA" id="ARBA00022723"/>
    </source>
</evidence>
<keyword evidence="2" id="KW-0479">Metal-binding</keyword>
<sequence length="231" mass="25505">MITLKINGLDVSVEKGATLLEAAKFLGFPIPTLCYMEGLSPYGACRLCVVEIGEGPKAKLVSSCTYPAEEGLKVRTASVRVLKARKMVLELLLASCPQSKTIQDLASAHNVRQQRFRQEHEDCILCGLCVRMCEEQMMGKAIGFRGRGENRDIGTPFDVRSEECRLCGGCMYVCPACQLRCTFTDPEKAICGACANLSPPCVEKEQFDDMMCYMDPCVACEIKKTESKERS</sequence>
<evidence type="ECO:0000259" key="5">
    <source>
        <dbReference type="PROSITE" id="PS51085"/>
    </source>
</evidence>
<dbReference type="GO" id="GO:0051539">
    <property type="term" value="F:4 iron, 4 sulfur cluster binding"/>
    <property type="evidence" value="ECO:0007669"/>
    <property type="project" value="UniProtKB-KW"/>
</dbReference>
<evidence type="ECO:0000256" key="4">
    <source>
        <dbReference type="ARBA" id="ARBA00023014"/>
    </source>
</evidence>
<keyword evidence="3" id="KW-0408">Iron</keyword>
<dbReference type="GO" id="GO:0008137">
    <property type="term" value="F:NADH dehydrogenase (ubiquinone) activity"/>
    <property type="evidence" value="ECO:0007669"/>
    <property type="project" value="InterPro"/>
</dbReference>